<dbReference type="Proteomes" id="UP000305906">
    <property type="component" value="Unassembled WGS sequence"/>
</dbReference>
<accession>A0A5R9FQL6</accession>
<proteinExistence type="predicted"/>
<organism evidence="1 2">
    <name type="scientific">Streptomyces montanus</name>
    <dbReference type="NCBI Taxonomy" id="2580423"/>
    <lineage>
        <taxon>Bacteria</taxon>
        <taxon>Bacillati</taxon>
        <taxon>Actinomycetota</taxon>
        <taxon>Actinomycetes</taxon>
        <taxon>Kitasatosporales</taxon>
        <taxon>Streptomycetaceae</taxon>
        <taxon>Streptomyces</taxon>
    </lineage>
</organism>
<gene>
    <name evidence="1" type="ORF">FE633_17670</name>
</gene>
<sequence>MARAWWQWGKPEETAVSLLAAHREAPAEVRDRPSMRAIVTELAERHPRTASVRQLAAAVHARSA</sequence>
<evidence type="ECO:0000313" key="2">
    <source>
        <dbReference type="Proteomes" id="UP000305906"/>
    </source>
</evidence>
<dbReference type="RefSeq" id="WP_138046129.1">
    <property type="nucleotide sequence ID" value="NZ_VBZC01000017.1"/>
</dbReference>
<dbReference type="EMBL" id="VBZC01000017">
    <property type="protein sequence ID" value="TLS44969.1"/>
    <property type="molecule type" value="Genomic_DNA"/>
</dbReference>
<dbReference type="AlphaFoldDB" id="A0A5R9FQL6"/>
<comment type="caution">
    <text evidence="1">The sequence shown here is derived from an EMBL/GenBank/DDBJ whole genome shotgun (WGS) entry which is preliminary data.</text>
</comment>
<protein>
    <submittedName>
        <fullName evidence="1">Uncharacterized protein</fullName>
    </submittedName>
</protein>
<keyword evidence="2" id="KW-1185">Reference proteome</keyword>
<evidence type="ECO:0000313" key="1">
    <source>
        <dbReference type="EMBL" id="TLS44969.1"/>
    </source>
</evidence>
<reference evidence="1 2" key="1">
    <citation type="submission" date="2019-05" db="EMBL/GenBank/DDBJ databases">
        <title>Streptomyces sp. NEAU-C151, a novel actinomycete isolated from soil.</title>
        <authorList>
            <person name="Han L."/>
            <person name="Jiang H."/>
        </authorList>
    </citation>
    <scope>NUCLEOTIDE SEQUENCE [LARGE SCALE GENOMIC DNA]</scope>
    <source>
        <strain evidence="1 2">NEAU-C151</strain>
    </source>
</reference>
<name>A0A5R9FQL6_9ACTN</name>